<dbReference type="PANTHER" id="PTHR33562">
    <property type="entry name" value="ATILLA, ISOFORM B-RELATED-RELATED"/>
    <property type="match status" value="1"/>
</dbReference>
<dbReference type="OrthoDB" id="6071124at2759"/>
<dbReference type="OMA" id="NENCPGD"/>
<feature type="chain" id="PRO_5005583057" description="Protein quiver" evidence="3">
    <location>
        <begin position="27"/>
        <end position="285"/>
    </location>
</feature>
<reference evidence="4" key="1">
    <citation type="submission" date="2015-07" db="EMBL/GenBank/DDBJ databases">
        <title>MeaNS - Measles Nucleotide Surveillance Program.</title>
        <authorList>
            <person name="Tran T."/>
            <person name="Druce J."/>
        </authorList>
    </citation>
    <scope>NUCLEOTIDE SEQUENCE</scope>
    <source>
        <strain evidence="4">UCB-OBI-ISO-001</strain>
        <tissue evidence="4">Gonad</tissue>
    </source>
</reference>
<evidence type="ECO:0000256" key="1">
    <source>
        <dbReference type="ARBA" id="ARBA00022729"/>
    </source>
</evidence>
<keyword evidence="1 3" id="KW-0732">Signal</keyword>
<dbReference type="InterPro" id="IPR050975">
    <property type="entry name" value="Sleep_regulator"/>
</dbReference>
<dbReference type="AlphaFoldDB" id="A0A0L8GM52"/>
<keyword evidence="2" id="KW-0812">Transmembrane</keyword>
<evidence type="ECO:0000313" key="4">
    <source>
        <dbReference type="EMBL" id="KOF78086.1"/>
    </source>
</evidence>
<evidence type="ECO:0000256" key="2">
    <source>
        <dbReference type="SAM" id="Phobius"/>
    </source>
</evidence>
<organism evidence="4">
    <name type="scientific">Octopus bimaculoides</name>
    <name type="common">California two-spotted octopus</name>
    <dbReference type="NCBI Taxonomy" id="37653"/>
    <lineage>
        <taxon>Eukaryota</taxon>
        <taxon>Metazoa</taxon>
        <taxon>Spiralia</taxon>
        <taxon>Lophotrochozoa</taxon>
        <taxon>Mollusca</taxon>
        <taxon>Cephalopoda</taxon>
        <taxon>Coleoidea</taxon>
        <taxon>Octopodiformes</taxon>
        <taxon>Octopoda</taxon>
        <taxon>Incirrata</taxon>
        <taxon>Octopodidae</taxon>
        <taxon>Octopus</taxon>
    </lineage>
</organism>
<sequence length="285" mass="32423">MFSIKADLYVVIFTIICFTAVKEMGAVTCYECSTNFLESNRKANKNCPINGYVRNIAVNNCDGKCIYRTNAQYPGIYFRSCSKIHSLPKDLPDSGCYSYGDDVYCFCNKDNCNGAPIGDKLNQTVEELPFPDKSKDSENFTKQCFSCQSMLGNGQKNENCPGDGKLKTLATIYRENCTEGVCLTRTIVQQKGVVARGCSKHIYKFPKLLPEEGCYKYYMDVICFCRKHLCNRMALGKPKNKELDYLELEKLKNASAVHKLPVTLFTFIWLYLLIGIILDYHLRQQ</sequence>
<keyword evidence="2" id="KW-0472">Membrane</keyword>
<gene>
    <name evidence="4" type="ORF">OCBIM_22031300mg</name>
</gene>
<keyword evidence="2" id="KW-1133">Transmembrane helix</keyword>
<feature type="signal peptide" evidence="3">
    <location>
        <begin position="1"/>
        <end position="26"/>
    </location>
</feature>
<evidence type="ECO:0008006" key="5">
    <source>
        <dbReference type="Google" id="ProtNLM"/>
    </source>
</evidence>
<feature type="transmembrane region" description="Helical" evidence="2">
    <location>
        <begin position="260"/>
        <end position="282"/>
    </location>
</feature>
<name>A0A0L8GM52_OCTBM</name>
<accession>A0A0L8GM52</accession>
<evidence type="ECO:0000256" key="3">
    <source>
        <dbReference type="SAM" id="SignalP"/>
    </source>
</evidence>
<dbReference type="EMBL" id="KQ421217">
    <property type="protein sequence ID" value="KOF78086.1"/>
    <property type="molecule type" value="Genomic_DNA"/>
</dbReference>
<protein>
    <recommendedName>
        <fullName evidence="5">Protein quiver</fullName>
    </recommendedName>
</protein>
<proteinExistence type="predicted"/>